<dbReference type="eggNOG" id="COG0225">
    <property type="taxonomic scope" value="Bacteria"/>
</dbReference>
<dbReference type="STRING" id="1121898.GCA_000422725_00256"/>
<dbReference type="PANTHER" id="PTHR43774">
    <property type="entry name" value="PEPTIDE METHIONINE SULFOXIDE REDUCTASE"/>
    <property type="match status" value="1"/>
</dbReference>
<proteinExistence type="predicted"/>
<gene>
    <name evidence="6" type="ORF">Q766_06980</name>
</gene>
<evidence type="ECO:0000259" key="5">
    <source>
        <dbReference type="Pfam" id="PF01625"/>
    </source>
</evidence>
<evidence type="ECO:0000256" key="2">
    <source>
        <dbReference type="ARBA" id="ARBA00023002"/>
    </source>
</evidence>
<evidence type="ECO:0000256" key="1">
    <source>
        <dbReference type="ARBA" id="ARBA00012502"/>
    </source>
</evidence>
<dbReference type="Gene3D" id="3.30.1060.10">
    <property type="entry name" value="Peptide methionine sulphoxide reductase MsrA"/>
    <property type="match status" value="1"/>
</dbReference>
<feature type="domain" description="Peptide methionine sulphoxide reductase MsrA" evidence="5">
    <location>
        <begin position="5"/>
        <end position="140"/>
    </location>
</feature>
<dbReference type="Proteomes" id="UP000030111">
    <property type="component" value="Unassembled WGS sequence"/>
</dbReference>
<evidence type="ECO:0000313" key="6">
    <source>
        <dbReference type="EMBL" id="KGO93696.1"/>
    </source>
</evidence>
<keyword evidence="7" id="KW-1185">Reference proteome</keyword>
<dbReference type="EC" id="1.8.4.11" evidence="1"/>
<evidence type="ECO:0000256" key="3">
    <source>
        <dbReference type="ARBA" id="ARBA00047806"/>
    </source>
</evidence>
<dbReference type="RefSeq" id="WP_035738909.1">
    <property type="nucleotide sequence ID" value="NZ_JRLY01000004.1"/>
</dbReference>
<dbReference type="EMBL" id="JRLY01000004">
    <property type="protein sequence ID" value="KGO93696.1"/>
    <property type="molecule type" value="Genomic_DNA"/>
</dbReference>
<dbReference type="Pfam" id="PF01625">
    <property type="entry name" value="PMSR"/>
    <property type="match status" value="1"/>
</dbReference>
<organism evidence="6 7">
    <name type="scientific">Flavobacterium subsaxonicum WB 4.1-42 = DSM 21790</name>
    <dbReference type="NCBI Taxonomy" id="1121898"/>
    <lineage>
        <taxon>Bacteria</taxon>
        <taxon>Pseudomonadati</taxon>
        <taxon>Bacteroidota</taxon>
        <taxon>Flavobacteriia</taxon>
        <taxon>Flavobacteriales</taxon>
        <taxon>Flavobacteriaceae</taxon>
        <taxon>Flavobacterium</taxon>
    </lineage>
</organism>
<sequence length="167" mass="18777">MIKKAGFGGGCHWCTEAVFAALKGVLSVQQGWIASDGENDFFSEGVMIEFDTQIISYEVLIAIHLHTHSATSQHSMRGKYRSAVYTFSDADIAVAQQAINKLQKDFEQPIITKVLPYADFKLNREDSLNYYFSDPGRPFCETYINPKLKLLLEQFSEVTDSSKLGHL</sequence>
<evidence type="ECO:0000313" key="7">
    <source>
        <dbReference type="Proteomes" id="UP000030111"/>
    </source>
</evidence>
<dbReference type="OrthoDB" id="4174719at2"/>
<name>A0A0A2MQ80_9FLAO</name>
<dbReference type="InterPro" id="IPR036509">
    <property type="entry name" value="Met_Sox_Rdtase_MsrA_sf"/>
</dbReference>
<comment type="caution">
    <text evidence="6">The sequence shown here is derived from an EMBL/GenBank/DDBJ whole genome shotgun (WGS) entry which is preliminary data.</text>
</comment>
<comment type="catalytic activity">
    <reaction evidence="4">
        <text>[thioredoxin]-disulfide + L-methionine + H2O = L-methionine (S)-S-oxide + [thioredoxin]-dithiol</text>
        <dbReference type="Rhea" id="RHEA:19993"/>
        <dbReference type="Rhea" id="RHEA-COMP:10698"/>
        <dbReference type="Rhea" id="RHEA-COMP:10700"/>
        <dbReference type="ChEBI" id="CHEBI:15377"/>
        <dbReference type="ChEBI" id="CHEBI:29950"/>
        <dbReference type="ChEBI" id="CHEBI:50058"/>
        <dbReference type="ChEBI" id="CHEBI:57844"/>
        <dbReference type="ChEBI" id="CHEBI:58772"/>
        <dbReference type="EC" id="1.8.4.11"/>
    </reaction>
</comment>
<dbReference type="AlphaFoldDB" id="A0A0A2MQ80"/>
<dbReference type="PANTHER" id="PTHR43774:SF1">
    <property type="entry name" value="PEPTIDE METHIONINE SULFOXIDE REDUCTASE MSRA 2"/>
    <property type="match status" value="1"/>
</dbReference>
<evidence type="ECO:0000256" key="4">
    <source>
        <dbReference type="ARBA" id="ARBA00048782"/>
    </source>
</evidence>
<keyword evidence="2" id="KW-0560">Oxidoreductase</keyword>
<accession>A0A0A2MQ80</accession>
<dbReference type="SUPFAM" id="SSF55068">
    <property type="entry name" value="Peptide methionine sulfoxide reductase"/>
    <property type="match status" value="1"/>
</dbReference>
<comment type="catalytic activity">
    <reaction evidence="3">
        <text>L-methionyl-[protein] + [thioredoxin]-disulfide + H2O = L-methionyl-(S)-S-oxide-[protein] + [thioredoxin]-dithiol</text>
        <dbReference type="Rhea" id="RHEA:14217"/>
        <dbReference type="Rhea" id="RHEA-COMP:10698"/>
        <dbReference type="Rhea" id="RHEA-COMP:10700"/>
        <dbReference type="Rhea" id="RHEA-COMP:12313"/>
        <dbReference type="Rhea" id="RHEA-COMP:12315"/>
        <dbReference type="ChEBI" id="CHEBI:15377"/>
        <dbReference type="ChEBI" id="CHEBI:16044"/>
        <dbReference type="ChEBI" id="CHEBI:29950"/>
        <dbReference type="ChEBI" id="CHEBI:44120"/>
        <dbReference type="ChEBI" id="CHEBI:50058"/>
        <dbReference type="EC" id="1.8.4.11"/>
    </reaction>
</comment>
<dbReference type="InterPro" id="IPR002569">
    <property type="entry name" value="Met_Sox_Rdtase_MsrA_dom"/>
</dbReference>
<dbReference type="GO" id="GO:0008113">
    <property type="term" value="F:peptide-methionine (S)-S-oxide reductase activity"/>
    <property type="evidence" value="ECO:0007669"/>
    <property type="project" value="UniProtKB-EC"/>
</dbReference>
<protein>
    <recommendedName>
        <fullName evidence="1">peptide-methionine (S)-S-oxide reductase</fullName>
        <ecNumber evidence="1">1.8.4.11</ecNumber>
    </recommendedName>
</protein>
<reference evidence="6 7" key="1">
    <citation type="submission" date="2013-09" db="EMBL/GenBank/DDBJ databases">
        <authorList>
            <person name="Zeng Z."/>
            <person name="Chen C."/>
        </authorList>
    </citation>
    <scope>NUCLEOTIDE SEQUENCE [LARGE SCALE GENOMIC DNA]</scope>
    <source>
        <strain evidence="6 7">WB 4.1-42</strain>
    </source>
</reference>